<protein>
    <submittedName>
        <fullName evidence="1">Uncharacterized protein</fullName>
    </submittedName>
</protein>
<comment type="caution">
    <text evidence="1">The sequence shown here is derived from an EMBL/GenBank/DDBJ whole genome shotgun (WGS) entry which is preliminary data.</text>
</comment>
<reference evidence="1" key="1">
    <citation type="submission" date="2019-08" db="EMBL/GenBank/DDBJ databases">
        <authorList>
            <person name="Kucharzyk K."/>
            <person name="Murdoch R.W."/>
            <person name="Higgins S."/>
            <person name="Loffler F."/>
        </authorList>
    </citation>
    <scope>NUCLEOTIDE SEQUENCE</scope>
</reference>
<dbReference type="AntiFam" id="ANF00180">
    <property type="entry name" value="Shadow ORF (opposite PGK1)"/>
</dbReference>
<dbReference type="EMBL" id="VSSQ01017853">
    <property type="protein sequence ID" value="MPM60543.1"/>
    <property type="molecule type" value="Genomic_DNA"/>
</dbReference>
<name>A0A645BBI1_9ZZZZ</name>
<sequence length="68" mass="7872">MRAKDDLRLVVEQILNRRESRGDALVVPYFAVFGDRDVKVHAHEYPLAGYVYVLNGHFCHSFLPPFII</sequence>
<gene>
    <name evidence="1" type="ORF">SDC9_107394</name>
</gene>
<evidence type="ECO:0000313" key="1">
    <source>
        <dbReference type="EMBL" id="MPM60543.1"/>
    </source>
</evidence>
<dbReference type="AlphaFoldDB" id="A0A645BBI1"/>
<proteinExistence type="predicted"/>
<accession>A0A645BBI1</accession>
<organism evidence="1">
    <name type="scientific">bioreactor metagenome</name>
    <dbReference type="NCBI Taxonomy" id="1076179"/>
    <lineage>
        <taxon>unclassified sequences</taxon>
        <taxon>metagenomes</taxon>
        <taxon>ecological metagenomes</taxon>
    </lineage>
</organism>